<dbReference type="Proteomes" id="UP000308917">
    <property type="component" value="Unassembled WGS sequence"/>
</dbReference>
<evidence type="ECO:0000259" key="6">
    <source>
        <dbReference type="Pfam" id="PF04357"/>
    </source>
</evidence>
<keyword evidence="8" id="KW-1185">Reference proteome</keyword>
<gene>
    <name evidence="7" type="ORF">E9531_00085</name>
</gene>
<dbReference type="PANTHER" id="PTHR36985:SF1">
    <property type="entry name" value="TRANSLOCATION AND ASSEMBLY MODULE SUBUNIT TAMB"/>
    <property type="match status" value="1"/>
</dbReference>
<feature type="region of interest" description="Disordered" evidence="5">
    <location>
        <begin position="678"/>
        <end position="698"/>
    </location>
</feature>
<keyword evidence="3" id="KW-1133">Transmembrane helix</keyword>
<dbReference type="GO" id="GO:0009306">
    <property type="term" value="P:protein secretion"/>
    <property type="evidence" value="ECO:0007669"/>
    <property type="project" value="InterPro"/>
</dbReference>
<accession>A0A4S8FC94</accession>
<comment type="subcellular location">
    <subcellularLocation>
        <location evidence="1">Membrane</location>
        <topology evidence="1">Single-pass membrane protein</topology>
    </subcellularLocation>
</comment>
<evidence type="ECO:0000256" key="5">
    <source>
        <dbReference type="SAM" id="MobiDB-lite"/>
    </source>
</evidence>
<comment type="caution">
    <text evidence="7">The sequence shown here is derived from an EMBL/GenBank/DDBJ whole genome shotgun (WGS) entry which is preliminary data.</text>
</comment>
<protein>
    <submittedName>
        <fullName evidence="7">DUF490 domain-containing protein</fullName>
    </submittedName>
</protein>
<dbReference type="EMBL" id="STFG01000001">
    <property type="protein sequence ID" value="THU04997.1"/>
    <property type="molecule type" value="Genomic_DNA"/>
</dbReference>
<dbReference type="Pfam" id="PF04357">
    <property type="entry name" value="TamB"/>
    <property type="match status" value="1"/>
</dbReference>
<dbReference type="PANTHER" id="PTHR36985">
    <property type="entry name" value="TRANSLOCATION AND ASSEMBLY MODULE SUBUNIT TAMB"/>
    <property type="match status" value="1"/>
</dbReference>
<feature type="domain" description="Translocation and assembly module TamB C-terminal" evidence="6">
    <location>
        <begin position="1090"/>
        <end position="1425"/>
    </location>
</feature>
<sequence length="1426" mass="151413">MQGPKVLSLGGGAVEQLQWSMPGVAVEVEQFKLDWSLSQLFSRALDVRALQADRIHVRLTPTPQQPEPPQEPFVMPERITLPIHVSVPLQVGRLEVESVADDGSSQTQTIEHLAAQYRYDGQQHALQLNSLQYGDSRVQAQLNVGANDLSVHGVVGAWLHQLVPDVPLTMHALLTADGSLAGGDAALLRIQLDGQEQGQSLPVSEATDLLKPMRAAQSEAQTATPGAQIALHAEIAPWRKQPVQTALLQLQQLNAHAFHAAAPQTQLQGTVRIEPDASGTTAAADLASSMWKVVVQLDNATPGAWDQAQLPVRSIAAQLHYAPTQLTIEQARVDLQGEQAAGHVQLKGSATPQQWGDAQVILELDEVNLQPLMASLPQTAFTGQATIAPLAANGGGAATDITQAQWAIATDIRNTSAGLVDQQRVPLTRLVAQAQMTPQRWIVETAQAHVGDGQVQLSGFFDPASQQLDVRGQVQQLPLVQIHSELAAEQAPALNGQLSVVGALDSQVDFDVDIHNAQAAGTKARTSRWNVRALQAKGQWSPSLLTVERVHLDALAAKVDANAVRVALPQADQIEATIKAAAPGLSMDADTHMQLNTGSGKLALNVVSAQELVQWLTTLPVVGSQLPTMKASGQLRLDADWKGGWQQWLNEMQKPVAASQVQLQAKVQSQGLKLELASSAPTEQQDKGQSRAGGSSGAVAAKATQLDVRQLDLQLQGDPSSATLALTGDVLANGAQAQWETQAKLSQTTSAGTAAWTVLVDQLSAAATLPEQKQPWRLQLVDPLQVTAKPGSTLQVNTSAGQMRLTPPADVAKEGEQLSLQWQPVAFTQRANGAFTLQTQGQLQGLVLAWADGLVPQNPPLQGAGIHSSLVLSGGWNVRVADTLDIQAFLTRDRGDLWLGDPVVEEIKTTNEAQDKIVQTMQKPHNKGVAAGIKTLEVRVQSQGDAIATTLNWDTERAGVVQANAQTTLRKQAGAWTLANNAPLSGRVQASMQDLGVWAGLAPLGWRITGAFNADVNLAGTLNAPQLQGQIQADGLNLRSVLDGVDLHNGRLRAALAGDQLTINELVFQGGTGSHAYVRGMSGNRTQAPVERGQLTASGTIDWGQAATADNSGIAMDIKARLEAMQVLVRSDRQISLSGDLAAGLNNGQMRVRGDIKVDRASITLPSSGAPTLGSDVVVVRSSDVQDDAQMVSGQLQTAKPMDMEVKLDLGRDFALEGYGITTRLEGELAIRSTTRGNDPVAIVGEIRTDEGRYRAWGQALNVQTGVVMFNGPYANPSINMLAVRPNIDVTAGVRVTGTAQAPRVQLYSEPTLPDSETLSWVLLGRAPNAGSGDGNAMQQAALGLVANSVGSGLAQGLGFDTVGLSQNGVEIGKRLSDQLYVTYQAGLAGASSMFYVFYDITRRITLRGQTGEASAVDLIYTFSYD</sequence>
<evidence type="ECO:0000256" key="1">
    <source>
        <dbReference type="ARBA" id="ARBA00004167"/>
    </source>
</evidence>
<evidence type="ECO:0000313" key="7">
    <source>
        <dbReference type="EMBL" id="THU04997.1"/>
    </source>
</evidence>
<evidence type="ECO:0000313" key="8">
    <source>
        <dbReference type="Proteomes" id="UP000308917"/>
    </source>
</evidence>
<keyword evidence="4" id="KW-0472">Membrane</keyword>
<dbReference type="GO" id="GO:0097347">
    <property type="term" value="C:TAM protein secretion complex"/>
    <property type="evidence" value="ECO:0007669"/>
    <property type="project" value="TreeGrafter"/>
</dbReference>
<proteinExistence type="predicted"/>
<dbReference type="GO" id="GO:0005886">
    <property type="term" value="C:plasma membrane"/>
    <property type="evidence" value="ECO:0007669"/>
    <property type="project" value="InterPro"/>
</dbReference>
<evidence type="ECO:0000256" key="3">
    <source>
        <dbReference type="ARBA" id="ARBA00022989"/>
    </source>
</evidence>
<dbReference type="InterPro" id="IPR007452">
    <property type="entry name" value="TamB_C"/>
</dbReference>
<evidence type="ECO:0000256" key="2">
    <source>
        <dbReference type="ARBA" id="ARBA00022692"/>
    </source>
</evidence>
<name>A0A4S8FC94_9BURK</name>
<evidence type="ECO:0000256" key="4">
    <source>
        <dbReference type="ARBA" id="ARBA00023136"/>
    </source>
</evidence>
<organism evidence="7 8">
    <name type="scientific">Lampropedia puyangensis</name>
    <dbReference type="NCBI Taxonomy" id="1330072"/>
    <lineage>
        <taxon>Bacteria</taxon>
        <taxon>Pseudomonadati</taxon>
        <taxon>Pseudomonadota</taxon>
        <taxon>Betaproteobacteria</taxon>
        <taxon>Burkholderiales</taxon>
        <taxon>Comamonadaceae</taxon>
        <taxon>Lampropedia</taxon>
    </lineage>
</organism>
<dbReference type="RefSeq" id="WP_136571707.1">
    <property type="nucleotide sequence ID" value="NZ_STFG01000001.1"/>
</dbReference>
<reference evidence="7 8" key="1">
    <citation type="journal article" date="2015" name="Antonie Van Leeuwenhoek">
        <title>Lampropedia puyangensis sp. nov., isolated from symptomatic bark of Populus ? euramericana canker and emended description of Lampropedia hyalina (Ehrenberg 1832) Lee et al. 2004.</title>
        <authorList>
            <person name="Li Y."/>
            <person name="Wang T."/>
            <person name="Piao C.G."/>
            <person name="Wang L.F."/>
            <person name="Tian G.Z."/>
            <person name="Zhu T.H."/>
            <person name="Guo M.W."/>
        </authorList>
    </citation>
    <scope>NUCLEOTIDE SEQUENCE [LARGE SCALE GENOMIC DNA]</scope>
    <source>
        <strain evidence="7 8">2-bin</strain>
    </source>
</reference>
<dbReference type="OrthoDB" id="5288149at2"/>
<keyword evidence="2" id="KW-0812">Transmembrane</keyword>